<name>A0ABR3MWD6_9TELE</name>
<feature type="region of interest" description="Disordered" evidence="1">
    <location>
        <begin position="29"/>
        <end position="61"/>
    </location>
</feature>
<accession>A0ABR3MWD6</accession>
<protein>
    <recommendedName>
        <fullName evidence="4">Histone H2A/H2B/H3 domain-containing protein</fullName>
    </recommendedName>
</protein>
<feature type="compositionally biased region" description="Basic and acidic residues" evidence="1">
    <location>
        <begin position="41"/>
        <end position="61"/>
    </location>
</feature>
<evidence type="ECO:0000256" key="1">
    <source>
        <dbReference type="SAM" id="MobiDB-lite"/>
    </source>
</evidence>
<organism evidence="2 3">
    <name type="scientific">Cirrhinus molitorella</name>
    <name type="common">mud carp</name>
    <dbReference type="NCBI Taxonomy" id="172907"/>
    <lineage>
        <taxon>Eukaryota</taxon>
        <taxon>Metazoa</taxon>
        <taxon>Chordata</taxon>
        <taxon>Craniata</taxon>
        <taxon>Vertebrata</taxon>
        <taxon>Euteleostomi</taxon>
        <taxon>Actinopterygii</taxon>
        <taxon>Neopterygii</taxon>
        <taxon>Teleostei</taxon>
        <taxon>Ostariophysi</taxon>
        <taxon>Cypriniformes</taxon>
        <taxon>Cyprinidae</taxon>
        <taxon>Labeoninae</taxon>
        <taxon>Labeonini</taxon>
        <taxon>Cirrhinus</taxon>
    </lineage>
</organism>
<sequence>MGTRQAAIINHSKRWTHSSLLKTLKTDSRPGIAGSLRSGRRLQDASERAAKPRVQKQERHAKQFQSIEQFVYELTAERLFEIALMECNQKKLQHHILARFSTPSGCGGDF</sequence>
<reference evidence="2 3" key="1">
    <citation type="submission" date="2023-09" db="EMBL/GenBank/DDBJ databases">
        <authorList>
            <person name="Wang M."/>
        </authorList>
    </citation>
    <scope>NUCLEOTIDE SEQUENCE [LARGE SCALE GENOMIC DNA]</scope>
    <source>
        <strain evidence="2">GT-2023</strain>
        <tissue evidence="2">Liver</tissue>
    </source>
</reference>
<evidence type="ECO:0000313" key="2">
    <source>
        <dbReference type="EMBL" id="KAL1268954.1"/>
    </source>
</evidence>
<keyword evidence="3" id="KW-1185">Reference proteome</keyword>
<evidence type="ECO:0008006" key="4">
    <source>
        <dbReference type="Google" id="ProtNLM"/>
    </source>
</evidence>
<proteinExistence type="predicted"/>
<comment type="caution">
    <text evidence="2">The sequence shown here is derived from an EMBL/GenBank/DDBJ whole genome shotgun (WGS) entry which is preliminary data.</text>
</comment>
<dbReference type="EMBL" id="JAYMGO010000008">
    <property type="protein sequence ID" value="KAL1268954.1"/>
    <property type="molecule type" value="Genomic_DNA"/>
</dbReference>
<evidence type="ECO:0000313" key="3">
    <source>
        <dbReference type="Proteomes" id="UP001558613"/>
    </source>
</evidence>
<gene>
    <name evidence="2" type="ORF">QQF64_031243</name>
</gene>
<dbReference type="Proteomes" id="UP001558613">
    <property type="component" value="Unassembled WGS sequence"/>
</dbReference>